<dbReference type="SMART" id="SM00324">
    <property type="entry name" value="RhoGAP"/>
    <property type="match status" value="1"/>
</dbReference>
<keyword evidence="2 3" id="KW-0175">Coiled coil</keyword>
<dbReference type="GO" id="GO:0005096">
    <property type="term" value="F:GTPase activator activity"/>
    <property type="evidence" value="ECO:0007669"/>
    <property type="project" value="UniProtKB-KW"/>
</dbReference>
<evidence type="ECO:0000313" key="7">
    <source>
        <dbReference type="EMBL" id="EPS26662.1"/>
    </source>
</evidence>
<dbReference type="AlphaFoldDB" id="S8AXK1"/>
<accession>S8AXK1</accession>
<dbReference type="InterPro" id="IPR008936">
    <property type="entry name" value="Rho_GTPase_activation_prot"/>
</dbReference>
<dbReference type="Pfam" id="PF00611">
    <property type="entry name" value="FCH"/>
    <property type="match status" value="1"/>
</dbReference>
<feature type="domain" description="Rho-GAP" evidence="5">
    <location>
        <begin position="483"/>
        <end position="673"/>
    </location>
</feature>
<dbReference type="InterPro" id="IPR031160">
    <property type="entry name" value="F_BAR_dom"/>
</dbReference>
<dbReference type="PANTHER" id="PTHR23176">
    <property type="entry name" value="RHO/RAC/CDC GTPASE-ACTIVATING PROTEIN"/>
    <property type="match status" value="1"/>
</dbReference>
<dbReference type="FunFam" id="1.10.555.10:FF:000041">
    <property type="entry name" value="Rho GTPase activator (Rgd1)"/>
    <property type="match status" value="1"/>
</dbReference>
<name>S8AXK1_PENO1</name>
<dbReference type="GO" id="GO:0005938">
    <property type="term" value="C:cell cortex"/>
    <property type="evidence" value="ECO:0007669"/>
    <property type="project" value="UniProtKB-ARBA"/>
</dbReference>
<evidence type="ECO:0008006" key="9">
    <source>
        <dbReference type="Google" id="ProtNLM"/>
    </source>
</evidence>
<organism evidence="7 8">
    <name type="scientific">Penicillium oxalicum (strain 114-2 / CGMCC 5302)</name>
    <name type="common">Penicillium decumbens</name>
    <dbReference type="NCBI Taxonomy" id="933388"/>
    <lineage>
        <taxon>Eukaryota</taxon>
        <taxon>Fungi</taxon>
        <taxon>Dikarya</taxon>
        <taxon>Ascomycota</taxon>
        <taxon>Pezizomycotina</taxon>
        <taxon>Eurotiomycetes</taxon>
        <taxon>Eurotiomycetidae</taxon>
        <taxon>Eurotiales</taxon>
        <taxon>Aspergillaceae</taxon>
        <taxon>Penicillium</taxon>
    </lineage>
</organism>
<feature type="region of interest" description="Disordered" evidence="4">
    <location>
        <begin position="1"/>
        <end position="46"/>
    </location>
</feature>
<protein>
    <recommendedName>
        <fullName evidence="9">Rho-GAP domain-containing protein</fullName>
    </recommendedName>
</protein>
<dbReference type="Pfam" id="PF00620">
    <property type="entry name" value="RhoGAP"/>
    <property type="match status" value="1"/>
</dbReference>
<dbReference type="SUPFAM" id="SSF48350">
    <property type="entry name" value="GTPase activation domain, GAP"/>
    <property type="match status" value="1"/>
</dbReference>
<sequence length="676" mass="73490">MADSTPMDTNVPPMLSEPPPSSGGHSSGSAVEQPPSHSQPQPAISDELKARLDKVIYSEIGVTTLLARLKQSVASAKDFSSFLKKRGALEEEHAQGLRKLSRAISDAAQRTENRQGTYSASYRDIHRLQERMADHGLQFSVSLQQMADDLHELSSNIERGRKQWKQTGLAAEKKVMDAEAQAEKAKAKYDSLAEQYDRVRTGDKTGGKFGLKGHKSAAQHEEDLLRKVQNADSDYAAKVQAAQTARQELLSTHRPQTVHNLQQLIAECDSGLTLQQQKFATFSEKLLLGQGLCVCPMKADNGSIAPKSLAEVVRQVDNQKDFHDYVLSHEGNPGAITGPEVKYERHPTLGGGPPATAPATGQPSQASAQVKPQLTAPQNFSQQNVSLASPQPPSNASTDRFQPLPYPVPVESAPTPSAQPPYPTSGPFAHDAPVPSSTPAPAPVPVAAPAPVTTPAPAADMGQWQSRSQGAPNLPPLNPVFGVPLNDLYERDKTAVPLLVYQCFQAVELFGLETEGIYRLSGSANHINHLKALFDNDASSVDFTSPEHFFHDVNSVAGLVKQFFRELPDPLFTSEYYSDFIDAARIDDDTQRRDQCHALINNLPDAHYATLRAVILHLNKVQEHYTSNRMNAGNLAICFGPTLMGANSGGNIADAGWQVRVIETILNNTFQIFDDD</sequence>
<dbReference type="HOGENOM" id="CLU_010730_3_0_1"/>
<dbReference type="PhylomeDB" id="S8AXK1"/>
<evidence type="ECO:0000259" key="6">
    <source>
        <dbReference type="PROSITE" id="PS51741"/>
    </source>
</evidence>
<dbReference type="eggNOG" id="KOG1450">
    <property type="taxonomic scope" value="Eukaryota"/>
</dbReference>
<feature type="compositionally biased region" description="Polar residues" evidence="4">
    <location>
        <begin position="362"/>
        <end position="400"/>
    </location>
</feature>
<dbReference type="Gene3D" id="1.10.555.10">
    <property type="entry name" value="Rho GTPase activation protein"/>
    <property type="match status" value="1"/>
</dbReference>
<dbReference type="FunFam" id="1.20.1270.60:FF:000063">
    <property type="entry name" value="Rho GTPase activator"/>
    <property type="match status" value="1"/>
</dbReference>
<evidence type="ECO:0000313" key="8">
    <source>
        <dbReference type="Proteomes" id="UP000019376"/>
    </source>
</evidence>
<evidence type="ECO:0000256" key="1">
    <source>
        <dbReference type="ARBA" id="ARBA00022468"/>
    </source>
</evidence>
<feature type="region of interest" description="Disordered" evidence="4">
    <location>
        <begin position="325"/>
        <end position="442"/>
    </location>
</feature>
<evidence type="ECO:0000256" key="2">
    <source>
        <dbReference type="PROSITE-ProRule" id="PRU01077"/>
    </source>
</evidence>
<dbReference type="InterPro" id="IPR050729">
    <property type="entry name" value="Rho-GAP"/>
</dbReference>
<dbReference type="SMART" id="SM00055">
    <property type="entry name" value="FCH"/>
    <property type="match status" value="1"/>
</dbReference>
<dbReference type="Gene3D" id="1.20.1270.60">
    <property type="entry name" value="Arfaptin homology (AH) domain/BAR domain"/>
    <property type="match status" value="1"/>
</dbReference>
<dbReference type="InterPro" id="IPR027267">
    <property type="entry name" value="AH/BAR_dom_sf"/>
</dbReference>
<evidence type="ECO:0000259" key="5">
    <source>
        <dbReference type="PROSITE" id="PS50238"/>
    </source>
</evidence>
<keyword evidence="8" id="KW-1185">Reference proteome</keyword>
<dbReference type="SUPFAM" id="SSF103657">
    <property type="entry name" value="BAR/IMD domain-like"/>
    <property type="match status" value="1"/>
</dbReference>
<proteinExistence type="predicted"/>
<dbReference type="STRING" id="933388.S8AXK1"/>
<dbReference type="PROSITE" id="PS50238">
    <property type="entry name" value="RHOGAP"/>
    <property type="match status" value="1"/>
</dbReference>
<reference evidence="7 8" key="1">
    <citation type="journal article" date="2013" name="PLoS ONE">
        <title>Genomic and secretomic analyses reveal unique features of the lignocellulolytic enzyme system of Penicillium decumbens.</title>
        <authorList>
            <person name="Liu G."/>
            <person name="Zhang L."/>
            <person name="Wei X."/>
            <person name="Zou G."/>
            <person name="Qin Y."/>
            <person name="Ma L."/>
            <person name="Li J."/>
            <person name="Zheng H."/>
            <person name="Wang S."/>
            <person name="Wang C."/>
            <person name="Xun L."/>
            <person name="Zhao G.-P."/>
            <person name="Zhou Z."/>
            <person name="Qu Y."/>
        </authorList>
    </citation>
    <scope>NUCLEOTIDE SEQUENCE [LARGE SCALE GENOMIC DNA]</scope>
    <source>
        <strain evidence="8">114-2 / CGMCC 5302</strain>
    </source>
</reference>
<feature type="domain" description="F-BAR" evidence="6">
    <location>
        <begin position="42"/>
        <end position="321"/>
    </location>
</feature>
<evidence type="ECO:0000256" key="4">
    <source>
        <dbReference type="SAM" id="MobiDB-lite"/>
    </source>
</evidence>
<dbReference type="CDD" id="cd07652">
    <property type="entry name" value="F-BAR_Rgd1"/>
    <property type="match status" value="1"/>
</dbReference>
<dbReference type="Proteomes" id="UP000019376">
    <property type="component" value="Unassembled WGS sequence"/>
</dbReference>
<dbReference type="PANTHER" id="PTHR23176:SF136">
    <property type="entry name" value="RHO GTPASE ACTIVATOR (RGD1)"/>
    <property type="match status" value="1"/>
</dbReference>
<dbReference type="InterPro" id="IPR001060">
    <property type="entry name" value="FCH_dom"/>
</dbReference>
<dbReference type="InterPro" id="IPR000198">
    <property type="entry name" value="RhoGAP_dom"/>
</dbReference>
<dbReference type="EMBL" id="KB644409">
    <property type="protein sequence ID" value="EPS26662.1"/>
    <property type="molecule type" value="Genomic_DNA"/>
</dbReference>
<dbReference type="OrthoDB" id="437889at2759"/>
<feature type="coiled-coil region" evidence="3">
    <location>
        <begin position="143"/>
        <end position="195"/>
    </location>
</feature>
<evidence type="ECO:0000256" key="3">
    <source>
        <dbReference type="SAM" id="Coils"/>
    </source>
</evidence>
<dbReference type="GO" id="GO:0007165">
    <property type="term" value="P:signal transduction"/>
    <property type="evidence" value="ECO:0007669"/>
    <property type="project" value="InterPro"/>
</dbReference>
<gene>
    <name evidence="7" type="ORF">PDE_01600</name>
</gene>
<keyword evidence="1" id="KW-0343">GTPase activation</keyword>
<dbReference type="PROSITE" id="PS51741">
    <property type="entry name" value="F_BAR"/>
    <property type="match status" value="1"/>
</dbReference>